<evidence type="ECO:0000313" key="2">
    <source>
        <dbReference type="Proteomes" id="UP000790709"/>
    </source>
</evidence>
<dbReference type="EMBL" id="MU266927">
    <property type="protein sequence ID" value="KAH7917825.1"/>
    <property type="molecule type" value="Genomic_DNA"/>
</dbReference>
<proteinExistence type="predicted"/>
<organism evidence="1 2">
    <name type="scientific">Leucogyrophana mollusca</name>
    <dbReference type="NCBI Taxonomy" id="85980"/>
    <lineage>
        <taxon>Eukaryota</taxon>
        <taxon>Fungi</taxon>
        <taxon>Dikarya</taxon>
        <taxon>Basidiomycota</taxon>
        <taxon>Agaricomycotina</taxon>
        <taxon>Agaricomycetes</taxon>
        <taxon>Agaricomycetidae</taxon>
        <taxon>Boletales</taxon>
        <taxon>Boletales incertae sedis</taxon>
        <taxon>Leucogyrophana</taxon>
    </lineage>
</organism>
<protein>
    <submittedName>
        <fullName evidence="1">Uncharacterized protein</fullName>
    </submittedName>
</protein>
<reference evidence="1" key="1">
    <citation type="journal article" date="2021" name="New Phytol.">
        <title>Evolutionary innovations through gain and loss of genes in the ectomycorrhizal Boletales.</title>
        <authorList>
            <person name="Wu G."/>
            <person name="Miyauchi S."/>
            <person name="Morin E."/>
            <person name="Kuo A."/>
            <person name="Drula E."/>
            <person name="Varga T."/>
            <person name="Kohler A."/>
            <person name="Feng B."/>
            <person name="Cao Y."/>
            <person name="Lipzen A."/>
            <person name="Daum C."/>
            <person name="Hundley H."/>
            <person name="Pangilinan J."/>
            <person name="Johnson J."/>
            <person name="Barry K."/>
            <person name="LaButti K."/>
            <person name="Ng V."/>
            <person name="Ahrendt S."/>
            <person name="Min B."/>
            <person name="Choi I.G."/>
            <person name="Park H."/>
            <person name="Plett J.M."/>
            <person name="Magnuson J."/>
            <person name="Spatafora J.W."/>
            <person name="Nagy L.G."/>
            <person name="Henrissat B."/>
            <person name="Grigoriev I.V."/>
            <person name="Yang Z.L."/>
            <person name="Xu J."/>
            <person name="Martin F.M."/>
        </authorList>
    </citation>
    <scope>NUCLEOTIDE SEQUENCE</scope>
    <source>
        <strain evidence="1">KUC20120723A-06</strain>
    </source>
</reference>
<evidence type="ECO:0000313" key="1">
    <source>
        <dbReference type="EMBL" id="KAH7917825.1"/>
    </source>
</evidence>
<dbReference type="Proteomes" id="UP000790709">
    <property type="component" value="Unassembled WGS sequence"/>
</dbReference>
<keyword evidence="2" id="KW-1185">Reference proteome</keyword>
<comment type="caution">
    <text evidence="1">The sequence shown here is derived from an EMBL/GenBank/DDBJ whole genome shotgun (WGS) entry which is preliminary data.</text>
</comment>
<accession>A0ACB8AX54</accession>
<gene>
    <name evidence="1" type="ORF">BV22DRAFT_927056</name>
</gene>
<name>A0ACB8AX54_9AGAM</name>
<sequence>MTPADVHQHLRCMRQSLPAQQSIVALAEQLTESPQATGDLGYAVSEITNSPGKDADGDDLMLSATCQPQFTQSLPLFVRQSHFEPHILPPTLPMYLQVSNAIREKIHSRSHTLLHLPRTLANGRSHQGGGLVLLGYNYTVAAAIPSVCEWVGTTTGGWSASAGSGSSTVAGRRAVFG</sequence>